<keyword evidence="1" id="KW-1133">Transmembrane helix</keyword>
<dbReference type="EMBL" id="ANMG01000084">
    <property type="protein sequence ID" value="EMD22954.1"/>
    <property type="molecule type" value="Genomic_DNA"/>
</dbReference>
<dbReference type="InterPro" id="IPR032531">
    <property type="entry name" value="DUF4956"/>
</dbReference>
<evidence type="ECO:0008006" key="4">
    <source>
        <dbReference type="Google" id="ProtNLM"/>
    </source>
</evidence>
<dbReference type="Proteomes" id="UP000014137">
    <property type="component" value="Unassembled WGS sequence"/>
</dbReference>
<name>M2NLE6_9PSEU</name>
<gene>
    <name evidence="2" type="ORF">C791_7836</name>
</gene>
<feature type="transmembrane region" description="Helical" evidence="1">
    <location>
        <begin position="85"/>
        <end position="101"/>
    </location>
</feature>
<sequence length="197" mass="21395">MVSMTTTLLHLAFDLVVAVILAYGIYARRHHRGDLACAYLALNVGVCVSVAVLLSVSTASALGLGLFGVLSIIRLRSDSISQQEVAYYFVALVLGLVNGLPSADWRIVAAFNVLLLGVMYVADHPSRTRGPQRRTVVLDTVYPDEQTMLMELRARLGGTIVRHSVSEVDYVREVTVVDVRFRPDAAPVVHGAPAGHR</sequence>
<reference evidence="2 3" key="1">
    <citation type="submission" date="2012-10" db="EMBL/GenBank/DDBJ databases">
        <title>Genome assembly of Amycolatopsis azurea DSM 43854.</title>
        <authorList>
            <person name="Khatri I."/>
            <person name="Kaur I."/>
            <person name="Subramanian S."/>
            <person name="Mayilraj S."/>
        </authorList>
    </citation>
    <scope>NUCLEOTIDE SEQUENCE [LARGE SCALE GENOMIC DNA]</scope>
    <source>
        <strain evidence="2 3">DSM 43854</strain>
    </source>
</reference>
<comment type="caution">
    <text evidence="2">The sequence shown here is derived from an EMBL/GenBank/DDBJ whole genome shotgun (WGS) entry which is preliminary data.</text>
</comment>
<keyword evidence="1" id="KW-0812">Transmembrane</keyword>
<dbReference type="Pfam" id="PF16316">
    <property type="entry name" value="DUF4956"/>
    <property type="match status" value="1"/>
</dbReference>
<keyword evidence="1" id="KW-0472">Membrane</keyword>
<proteinExistence type="predicted"/>
<dbReference type="AlphaFoldDB" id="M2NLE6"/>
<dbReference type="PATRIC" id="fig|1238180.3.peg.7309"/>
<organism evidence="2 3">
    <name type="scientific">Amycolatopsis azurea DSM 43854</name>
    <dbReference type="NCBI Taxonomy" id="1238180"/>
    <lineage>
        <taxon>Bacteria</taxon>
        <taxon>Bacillati</taxon>
        <taxon>Actinomycetota</taxon>
        <taxon>Actinomycetes</taxon>
        <taxon>Pseudonocardiales</taxon>
        <taxon>Pseudonocardiaceae</taxon>
        <taxon>Amycolatopsis</taxon>
    </lineage>
</organism>
<protein>
    <recommendedName>
        <fullName evidence="4">DUF4956 domain-containing protein</fullName>
    </recommendedName>
</protein>
<evidence type="ECO:0000313" key="2">
    <source>
        <dbReference type="EMBL" id="EMD22954.1"/>
    </source>
</evidence>
<evidence type="ECO:0000313" key="3">
    <source>
        <dbReference type="Proteomes" id="UP000014137"/>
    </source>
</evidence>
<feature type="transmembrane region" description="Helical" evidence="1">
    <location>
        <begin position="40"/>
        <end position="73"/>
    </location>
</feature>
<evidence type="ECO:0000256" key="1">
    <source>
        <dbReference type="SAM" id="Phobius"/>
    </source>
</evidence>
<accession>M2NLE6</accession>
<feature type="transmembrane region" description="Helical" evidence="1">
    <location>
        <begin position="7"/>
        <end position="28"/>
    </location>
</feature>